<dbReference type="Proteomes" id="UP000444721">
    <property type="component" value="Unassembled WGS sequence"/>
</dbReference>
<dbReference type="VEuPathDB" id="AmoebaDB:NF0124640"/>
<feature type="transmembrane region" description="Helical" evidence="2">
    <location>
        <begin position="408"/>
        <end position="432"/>
    </location>
</feature>
<dbReference type="VEuPathDB" id="AmoebaDB:FDP41_008990"/>
<comment type="similarity">
    <text evidence="1">Belongs to the PstS family.</text>
</comment>
<evidence type="ECO:0000256" key="1">
    <source>
        <dbReference type="ARBA" id="ARBA00008725"/>
    </source>
</evidence>
<dbReference type="AlphaFoldDB" id="A0A6A5BDX7"/>
<proteinExistence type="inferred from homology"/>
<accession>A0A6A5BDX7</accession>
<dbReference type="InterPro" id="IPR024370">
    <property type="entry name" value="PBP_domain"/>
</dbReference>
<evidence type="ECO:0000256" key="2">
    <source>
        <dbReference type="SAM" id="Phobius"/>
    </source>
</evidence>
<sequence>MPLSVTNTLRRESPFASRSFTSYFKYYHLVSVVVVVVVNMFSSVVIHASFPASNVMITGGGSSLSEEVHKALGQQFSISHFQNNIELIYQPVGSTLGLSNLLSISTTTPYDYAASESIPSNEQFSQNPGTQVLPFVGTNILVIYNLPELSSNDPQLILDRTLLVNIFAGKITNWNDPSIAALNPSIASRLPNTPIQRVVRSDSSGTTHIFTSALTAFAADSKGETTWYLGDTSLPSEWPNESPSSISKQKGSVGVSNYVILTPYTIAYQTPDTLYEHTYAKIINAAGNAVSPTTKSCQNAMDDFKDAFDSKFTANIVNAKGAESYPISGYSYIVYKSSSMPDCNVGKVLYRYFVYLYSSASEETITEAKFVPLSSSIRNRIVNDYLSKWVCASTESVVTIDFDLSAPIALAVVGGIVALTCLGIVLGVSIYARIRKRAMIGDLLVDEEEEPKGNVANKN</sequence>
<dbReference type="GeneID" id="68116207"/>
<reference evidence="4 5" key="1">
    <citation type="journal article" date="2019" name="Sci. Rep.">
        <title>Nanopore sequencing improves the draft genome of the human pathogenic amoeba Naegleria fowleri.</title>
        <authorList>
            <person name="Liechti N."/>
            <person name="Schurch N."/>
            <person name="Bruggmann R."/>
            <person name="Wittwer M."/>
        </authorList>
    </citation>
    <scope>NUCLEOTIDE SEQUENCE [LARGE SCALE GENOMIC DNA]</scope>
    <source>
        <strain evidence="4 5">ATCC 30894</strain>
    </source>
</reference>
<name>A0A6A5BDX7_NAEFO</name>
<protein>
    <recommendedName>
        <fullName evidence="3">PBP domain-containing protein</fullName>
    </recommendedName>
</protein>
<feature type="domain" description="PBP" evidence="3">
    <location>
        <begin position="55"/>
        <end position="338"/>
    </location>
</feature>
<evidence type="ECO:0000259" key="3">
    <source>
        <dbReference type="Pfam" id="PF12849"/>
    </source>
</evidence>
<dbReference type="VEuPathDB" id="AmoebaDB:NfTy_047130"/>
<dbReference type="RefSeq" id="XP_044557455.1">
    <property type="nucleotide sequence ID" value="XM_044712901.1"/>
</dbReference>
<evidence type="ECO:0000313" key="4">
    <source>
        <dbReference type="EMBL" id="KAF0972741.1"/>
    </source>
</evidence>
<comment type="caution">
    <text evidence="4">The sequence shown here is derived from an EMBL/GenBank/DDBJ whole genome shotgun (WGS) entry which is preliminary data.</text>
</comment>
<dbReference type="OrthoDB" id="6226411at2759"/>
<dbReference type="Pfam" id="PF12849">
    <property type="entry name" value="PBP_like_2"/>
    <property type="match status" value="1"/>
</dbReference>
<dbReference type="InterPro" id="IPR050962">
    <property type="entry name" value="Phosphate-bind_PstS"/>
</dbReference>
<dbReference type="OMA" id="QIVCSKY"/>
<dbReference type="EMBL" id="VFQX01000066">
    <property type="protein sequence ID" value="KAF0972741.1"/>
    <property type="molecule type" value="Genomic_DNA"/>
</dbReference>
<evidence type="ECO:0000313" key="5">
    <source>
        <dbReference type="Proteomes" id="UP000444721"/>
    </source>
</evidence>
<dbReference type="SUPFAM" id="SSF53850">
    <property type="entry name" value="Periplasmic binding protein-like II"/>
    <property type="match status" value="1"/>
</dbReference>
<dbReference type="PANTHER" id="PTHR42996">
    <property type="entry name" value="PHOSPHATE-BINDING PROTEIN PSTS"/>
    <property type="match status" value="1"/>
</dbReference>
<dbReference type="PANTHER" id="PTHR42996:SF1">
    <property type="entry name" value="PHOSPHATE-BINDING PROTEIN PSTS"/>
    <property type="match status" value="1"/>
</dbReference>
<organism evidence="4 5">
    <name type="scientific">Naegleria fowleri</name>
    <name type="common">Brain eating amoeba</name>
    <dbReference type="NCBI Taxonomy" id="5763"/>
    <lineage>
        <taxon>Eukaryota</taxon>
        <taxon>Discoba</taxon>
        <taxon>Heterolobosea</taxon>
        <taxon>Tetramitia</taxon>
        <taxon>Eutetramitia</taxon>
        <taxon>Vahlkampfiidae</taxon>
        <taxon>Naegleria</taxon>
    </lineage>
</organism>
<feature type="transmembrane region" description="Helical" evidence="2">
    <location>
        <begin position="26"/>
        <end position="50"/>
    </location>
</feature>
<keyword evidence="5" id="KW-1185">Reference proteome</keyword>
<dbReference type="Gene3D" id="3.40.190.10">
    <property type="entry name" value="Periplasmic binding protein-like II"/>
    <property type="match status" value="2"/>
</dbReference>
<keyword evidence="2" id="KW-0812">Transmembrane</keyword>
<keyword evidence="2" id="KW-0472">Membrane</keyword>
<gene>
    <name evidence="4" type="ORF">FDP41_008990</name>
</gene>
<keyword evidence="2" id="KW-1133">Transmembrane helix</keyword>